<evidence type="ECO:0000313" key="2">
    <source>
        <dbReference type="Proteomes" id="UP000604825"/>
    </source>
</evidence>
<sequence>MPSFWHDVWNGDDSMAEKLPELYSHCRLQELTVKQAAEGGLRDSLVARRSTAATAQLAQALQIMEQQRLGEGRDRRQSPLFKRNGDLDTSMLYKTLKTPDSSPDPWA</sequence>
<dbReference type="AlphaFoldDB" id="A0A811S5Y8"/>
<comment type="caution">
    <text evidence="1">The sequence shown here is derived from an EMBL/GenBank/DDBJ whole genome shotgun (WGS) entry which is preliminary data.</text>
</comment>
<accession>A0A811S5Y8</accession>
<proteinExistence type="predicted"/>
<name>A0A811S5Y8_9POAL</name>
<dbReference type="Proteomes" id="UP000604825">
    <property type="component" value="Unassembled WGS sequence"/>
</dbReference>
<gene>
    <name evidence="1" type="ORF">NCGR_LOCUS60998</name>
</gene>
<evidence type="ECO:0000313" key="1">
    <source>
        <dbReference type="EMBL" id="CAD6336900.1"/>
    </source>
</evidence>
<dbReference type="OrthoDB" id="690751at2759"/>
<reference evidence="1" key="1">
    <citation type="submission" date="2020-10" db="EMBL/GenBank/DDBJ databases">
        <authorList>
            <person name="Han B."/>
            <person name="Lu T."/>
            <person name="Zhao Q."/>
            <person name="Huang X."/>
            <person name="Zhao Y."/>
        </authorList>
    </citation>
    <scope>NUCLEOTIDE SEQUENCE</scope>
</reference>
<protein>
    <submittedName>
        <fullName evidence="1">Uncharacterized protein</fullName>
    </submittedName>
</protein>
<keyword evidence="2" id="KW-1185">Reference proteome</keyword>
<organism evidence="1 2">
    <name type="scientific">Miscanthus lutarioriparius</name>
    <dbReference type="NCBI Taxonomy" id="422564"/>
    <lineage>
        <taxon>Eukaryota</taxon>
        <taxon>Viridiplantae</taxon>
        <taxon>Streptophyta</taxon>
        <taxon>Embryophyta</taxon>
        <taxon>Tracheophyta</taxon>
        <taxon>Spermatophyta</taxon>
        <taxon>Magnoliopsida</taxon>
        <taxon>Liliopsida</taxon>
        <taxon>Poales</taxon>
        <taxon>Poaceae</taxon>
        <taxon>PACMAD clade</taxon>
        <taxon>Panicoideae</taxon>
        <taxon>Andropogonodae</taxon>
        <taxon>Andropogoneae</taxon>
        <taxon>Saccharinae</taxon>
        <taxon>Miscanthus</taxon>
    </lineage>
</organism>
<dbReference type="EMBL" id="CAJGYO010000018">
    <property type="protein sequence ID" value="CAD6336900.1"/>
    <property type="molecule type" value="Genomic_DNA"/>
</dbReference>